<accession>A0ABQ3J914</accession>
<dbReference type="PANTHER" id="PTHR43877">
    <property type="entry name" value="AMINOALKYLPHOSPHONATE N-ACETYLTRANSFERASE-RELATED-RELATED"/>
    <property type="match status" value="1"/>
</dbReference>
<evidence type="ECO:0000313" key="4">
    <source>
        <dbReference type="EMBL" id="GHF04916.1"/>
    </source>
</evidence>
<dbReference type="InterPro" id="IPR050832">
    <property type="entry name" value="Bact_Acetyltransf"/>
</dbReference>
<dbReference type="RefSeq" id="WP_191287150.1">
    <property type="nucleotide sequence ID" value="NZ_BNCH01000007.1"/>
</dbReference>
<dbReference type="PROSITE" id="PS51186">
    <property type="entry name" value="GNAT"/>
    <property type="match status" value="1"/>
</dbReference>
<protein>
    <submittedName>
        <fullName evidence="4">N-acetyltransferase</fullName>
    </submittedName>
</protein>
<reference evidence="5" key="1">
    <citation type="journal article" date="2019" name="Int. J. Syst. Evol. Microbiol.">
        <title>The Global Catalogue of Microorganisms (GCM) 10K type strain sequencing project: providing services to taxonomists for standard genome sequencing and annotation.</title>
        <authorList>
            <consortium name="The Broad Institute Genomics Platform"/>
            <consortium name="The Broad Institute Genome Sequencing Center for Infectious Disease"/>
            <person name="Wu L."/>
            <person name="Ma J."/>
        </authorList>
    </citation>
    <scope>NUCLEOTIDE SEQUENCE [LARGE SCALE GENOMIC DNA]</scope>
    <source>
        <strain evidence="5">KCTC 42443</strain>
    </source>
</reference>
<evidence type="ECO:0000256" key="1">
    <source>
        <dbReference type="ARBA" id="ARBA00022679"/>
    </source>
</evidence>
<keyword evidence="5" id="KW-1185">Reference proteome</keyword>
<dbReference type="InterPro" id="IPR016181">
    <property type="entry name" value="Acyl_CoA_acyltransferase"/>
</dbReference>
<dbReference type="PANTHER" id="PTHR43877:SF5">
    <property type="entry name" value="BLL8307 PROTEIN"/>
    <property type="match status" value="1"/>
</dbReference>
<dbReference type="EMBL" id="BNCH01000007">
    <property type="protein sequence ID" value="GHF04916.1"/>
    <property type="molecule type" value="Genomic_DNA"/>
</dbReference>
<dbReference type="Gene3D" id="3.40.630.30">
    <property type="match status" value="1"/>
</dbReference>
<evidence type="ECO:0000259" key="3">
    <source>
        <dbReference type="PROSITE" id="PS51186"/>
    </source>
</evidence>
<evidence type="ECO:0000313" key="5">
    <source>
        <dbReference type="Proteomes" id="UP000609802"/>
    </source>
</evidence>
<dbReference type="Proteomes" id="UP000609802">
    <property type="component" value="Unassembled WGS sequence"/>
</dbReference>
<evidence type="ECO:0000256" key="2">
    <source>
        <dbReference type="ARBA" id="ARBA00023315"/>
    </source>
</evidence>
<comment type="caution">
    <text evidence="4">The sequence shown here is derived from an EMBL/GenBank/DDBJ whole genome shotgun (WGS) entry which is preliminary data.</text>
</comment>
<gene>
    <name evidence="4" type="ORF">GCM10016455_27750</name>
</gene>
<dbReference type="CDD" id="cd04301">
    <property type="entry name" value="NAT_SF"/>
    <property type="match status" value="1"/>
</dbReference>
<dbReference type="Pfam" id="PF00583">
    <property type="entry name" value="Acetyltransf_1"/>
    <property type="match status" value="1"/>
</dbReference>
<keyword evidence="1" id="KW-0808">Transferase</keyword>
<proteinExistence type="predicted"/>
<dbReference type="InterPro" id="IPR000182">
    <property type="entry name" value="GNAT_dom"/>
</dbReference>
<dbReference type="SUPFAM" id="SSF55729">
    <property type="entry name" value="Acyl-CoA N-acyltransferases (Nat)"/>
    <property type="match status" value="1"/>
</dbReference>
<sequence>MTIDVTPGDPRDPGATALLRQSQALMEELFPPEDNFYLDISDLCAPEISFFVAREGDRVLGTGALADKGNYGEVKSMFVATDARGKGVGEAMLARIEMTARQKGLAALKLETGNVLHAAHRLYQRAGFRICGPFGDYPEANSSIFMEKAL</sequence>
<keyword evidence="2" id="KW-0012">Acyltransferase</keyword>
<feature type="domain" description="N-acetyltransferase" evidence="3">
    <location>
        <begin position="3"/>
        <end position="150"/>
    </location>
</feature>
<name>A0ABQ3J914_9RHOB</name>
<organism evidence="4 5">
    <name type="scientific">Aliiroseovarius zhejiangensis</name>
    <dbReference type="NCBI Taxonomy" id="1632025"/>
    <lineage>
        <taxon>Bacteria</taxon>
        <taxon>Pseudomonadati</taxon>
        <taxon>Pseudomonadota</taxon>
        <taxon>Alphaproteobacteria</taxon>
        <taxon>Rhodobacterales</taxon>
        <taxon>Paracoccaceae</taxon>
        <taxon>Aliiroseovarius</taxon>
    </lineage>
</organism>